<reference evidence="1 2" key="1">
    <citation type="journal article" date="2015" name="Genome Announc.">
        <title>Complete Genome of Geobacter pickeringii G13T, a Metal-Reducing Isolate from Sedimentary Kaolin Deposits.</title>
        <authorList>
            <person name="Badalamenti J.P."/>
            <person name="Bond D.R."/>
        </authorList>
    </citation>
    <scope>NUCLEOTIDE SEQUENCE [LARGE SCALE GENOMIC DNA]</scope>
    <source>
        <strain evidence="1 2">G13</strain>
    </source>
</reference>
<dbReference type="STRING" id="345632.GPICK_13705"/>
<sequence length="69" mass="8280">MDIKNRIWMTGNLDWFAYIGDEEVWLGRREVPIPLEEGDRWTNDLGFVFQVIDKEIVIVDKVDPPQKFW</sequence>
<accession>A0A0B5BLK8</accession>
<organism evidence="1 2">
    <name type="scientific">Geobacter pickeringii</name>
    <dbReference type="NCBI Taxonomy" id="345632"/>
    <lineage>
        <taxon>Bacteria</taxon>
        <taxon>Pseudomonadati</taxon>
        <taxon>Thermodesulfobacteriota</taxon>
        <taxon>Desulfuromonadia</taxon>
        <taxon>Geobacterales</taxon>
        <taxon>Geobacteraceae</taxon>
        <taxon>Geobacter</taxon>
    </lineage>
</organism>
<gene>
    <name evidence="1" type="ORF">GPICK_13705</name>
</gene>
<dbReference type="RefSeq" id="WP_039745805.1">
    <property type="nucleotide sequence ID" value="NZ_CP009788.1"/>
</dbReference>
<proteinExistence type="predicted"/>
<protein>
    <submittedName>
        <fullName evidence="1">Uncharacterized protein</fullName>
    </submittedName>
</protein>
<evidence type="ECO:0000313" key="1">
    <source>
        <dbReference type="EMBL" id="AJE04941.1"/>
    </source>
</evidence>
<keyword evidence="2" id="KW-1185">Reference proteome</keyword>
<evidence type="ECO:0000313" key="2">
    <source>
        <dbReference type="Proteomes" id="UP000057609"/>
    </source>
</evidence>
<dbReference type="AlphaFoldDB" id="A0A0B5BLK8"/>
<dbReference type="KEGG" id="gpi:GPICK_13705"/>
<dbReference type="EMBL" id="CP009788">
    <property type="protein sequence ID" value="AJE04941.1"/>
    <property type="molecule type" value="Genomic_DNA"/>
</dbReference>
<dbReference type="HOGENOM" id="CLU_2769996_0_0_7"/>
<dbReference type="OrthoDB" id="5387688at2"/>
<name>A0A0B5BLK8_9BACT</name>
<dbReference type="Proteomes" id="UP000057609">
    <property type="component" value="Chromosome"/>
</dbReference>